<comment type="caution">
    <text evidence="2">The sequence shown here is derived from an EMBL/GenBank/DDBJ whole genome shotgun (WGS) entry which is preliminary data.</text>
</comment>
<evidence type="ECO:0000313" key="3">
    <source>
        <dbReference type="Proteomes" id="UP000249842"/>
    </source>
</evidence>
<reference evidence="3" key="1">
    <citation type="submission" date="2018-05" db="EMBL/GenBank/DDBJ databases">
        <authorList>
            <person name="Li X."/>
        </authorList>
    </citation>
    <scope>NUCLEOTIDE SEQUENCE [LARGE SCALE GENOMIC DNA]</scope>
    <source>
        <strain evidence="3">HKS-05</strain>
    </source>
</reference>
<dbReference type="AlphaFoldDB" id="A0A328B1D1"/>
<keyword evidence="3" id="KW-1185">Reference proteome</keyword>
<dbReference type="OrthoDB" id="5325135at2"/>
<keyword evidence="1" id="KW-1133">Transmembrane helix</keyword>
<keyword evidence="1" id="KW-0472">Membrane</keyword>
<organism evidence="2 3">
    <name type="scientific">Phenylobacterium hankyongense</name>
    <dbReference type="NCBI Taxonomy" id="1813876"/>
    <lineage>
        <taxon>Bacteria</taxon>
        <taxon>Pseudomonadati</taxon>
        <taxon>Pseudomonadota</taxon>
        <taxon>Alphaproteobacteria</taxon>
        <taxon>Caulobacterales</taxon>
        <taxon>Caulobacteraceae</taxon>
        <taxon>Phenylobacterium</taxon>
    </lineage>
</organism>
<proteinExistence type="predicted"/>
<protein>
    <submittedName>
        <fullName evidence="2">Flp family type IVb pilin</fullName>
    </submittedName>
</protein>
<sequence length="63" mass="6686">MKMIKLTRKLSQDRRGATAIEYGLIAAFIALAMIVALPKINTNLSAKFNAVNDGLATPTVPAA</sequence>
<keyword evidence="1" id="KW-0812">Transmembrane</keyword>
<evidence type="ECO:0000313" key="2">
    <source>
        <dbReference type="EMBL" id="RAK60709.1"/>
    </source>
</evidence>
<feature type="transmembrane region" description="Helical" evidence="1">
    <location>
        <begin position="20"/>
        <end position="40"/>
    </location>
</feature>
<dbReference type="InterPro" id="IPR007047">
    <property type="entry name" value="Flp_Fap"/>
</dbReference>
<name>A0A328B1D1_9CAUL</name>
<accession>A0A328B1D1</accession>
<dbReference type="EMBL" id="QFYP01000001">
    <property type="protein sequence ID" value="RAK60709.1"/>
    <property type="molecule type" value="Genomic_DNA"/>
</dbReference>
<dbReference type="Pfam" id="PF04964">
    <property type="entry name" value="Flp_Fap"/>
    <property type="match status" value="1"/>
</dbReference>
<dbReference type="Proteomes" id="UP000249842">
    <property type="component" value="Unassembled WGS sequence"/>
</dbReference>
<gene>
    <name evidence="2" type="ORF">DJ021_13270</name>
</gene>
<evidence type="ECO:0000256" key="1">
    <source>
        <dbReference type="SAM" id="Phobius"/>
    </source>
</evidence>